<keyword evidence="1" id="KW-0812">Transmembrane</keyword>
<evidence type="ECO:0000313" key="3">
    <source>
        <dbReference type="Proteomes" id="UP000254263"/>
    </source>
</evidence>
<dbReference type="EMBL" id="UGTI01000001">
    <property type="protein sequence ID" value="SUB78672.1"/>
    <property type="molecule type" value="Genomic_DNA"/>
</dbReference>
<gene>
    <name evidence="2" type="ORF">NCTC13100_01855</name>
</gene>
<evidence type="ECO:0000256" key="1">
    <source>
        <dbReference type="SAM" id="Phobius"/>
    </source>
</evidence>
<accession>A0A379DKH2</accession>
<protein>
    <submittedName>
        <fullName evidence="2">Uncharacterized protein</fullName>
    </submittedName>
</protein>
<dbReference type="AlphaFoldDB" id="A0A379DKH2"/>
<organism evidence="2 3">
    <name type="scientific">Porphyromonas macacae</name>
    <dbReference type="NCBI Taxonomy" id="28115"/>
    <lineage>
        <taxon>Bacteria</taxon>
        <taxon>Pseudomonadati</taxon>
        <taxon>Bacteroidota</taxon>
        <taxon>Bacteroidia</taxon>
        <taxon>Bacteroidales</taxon>
        <taxon>Porphyromonadaceae</taxon>
        <taxon>Porphyromonas</taxon>
    </lineage>
</organism>
<keyword evidence="1" id="KW-0472">Membrane</keyword>
<reference evidence="2 3" key="1">
    <citation type="submission" date="2018-06" db="EMBL/GenBank/DDBJ databases">
        <authorList>
            <consortium name="Pathogen Informatics"/>
            <person name="Doyle S."/>
        </authorList>
    </citation>
    <scope>NUCLEOTIDE SEQUENCE [LARGE SCALE GENOMIC DNA]</scope>
    <source>
        <strain evidence="2 3">NCTC13100</strain>
    </source>
</reference>
<sequence>MINTYISGCSFYISTCHHLTVYSLFTFITFFVVIIYKYFLILNCIWFRRSFFWLKHRLPIALGMFKQTVKVYIIHQHNTH</sequence>
<name>A0A379DKH2_9PORP</name>
<dbReference type="Proteomes" id="UP000254263">
    <property type="component" value="Unassembled WGS sequence"/>
</dbReference>
<proteinExistence type="predicted"/>
<feature type="transmembrane region" description="Helical" evidence="1">
    <location>
        <begin position="20"/>
        <end position="47"/>
    </location>
</feature>
<evidence type="ECO:0000313" key="2">
    <source>
        <dbReference type="EMBL" id="SUB78672.1"/>
    </source>
</evidence>
<keyword evidence="1" id="KW-1133">Transmembrane helix</keyword>